<dbReference type="InterPro" id="IPR050258">
    <property type="entry name" value="Leguminous_Lectin"/>
</dbReference>
<keyword evidence="3" id="KW-0812">Transmembrane</keyword>
<feature type="transmembrane region" description="Helical" evidence="3">
    <location>
        <begin position="66"/>
        <end position="84"/>
    </location>
</feature>
<evidence type="ECO:0000313" key="5">
    <source>
        <dbReference type="EMBL" id="CAA3012181.1"/>
    </source>
</evidence>
<evidence type="ECO:0000256" key="2">
    <source>
        <dbReference type="ARBA" id="ARBA00022734"/>
    </source>
</evidence>
<evidence type="ECO:0000256" key="3">
    <source>
        <dbReference type="SAM" id="Phobius"/>
    </source>
</evidence>
<dbReference type="OrthoDB" id="913265at2759"/>
<dbReference type="EMBL" id="CACTIH010007392">
    <property type="protein sequence ID" value="CAA3012181.1"/>
    <property type="molecule type" value="Genomic_DNA"/>
</dbReference>
<dbReference type="PANTHER" id="PTHR32401:SF49">
    <property type="entry name" value="OS10G0129200 PROTEIN"/>
    <property type="match status" value="1"/>
</dbReference>
<dbReference type="SUPFAM" id="SSF49899">
    <property type="entry name" value="Concanavalin A-like lectins/glucanases"/>
    <property type="match status" value="1"/>
</dbReference>
<comment type="similarity">
    <text evidence="1">Belongs to the leguminous lectin family.</text>
</comment>
<dbReference type="InterPro" id="IPR013320">
    <property type="entry name" value="ConA-like_dom_sf"/>
</dbReference>
<dbReference type="Proteomes" id="UP000594638">
    <property type="component" value="Unassembled WGS sequence"/>
</dbReference>
<proteinExistence type="inferred from homology"/>
<keyword evidence="3" id="KW-0472">Membrane</keyword>
<evidence type="ECO:0000256" key="1">
    <source>
        <dbReference type="ARBA" id="ARBA00007606"/>
    </source>
</evidence>
<feature type="domain" description="Legume lectin" evidence="4">
    <location>
        <begin position="2"/>
        <end position="47"/>
    </location>
</feature>
<keyword evidence="2" id="KW-0430">Lectin</keyword>
<organism evidence="5 6">
    <name type="scientific">Olea europaea subsp. europaea</name>
    <dbReference type="NCBI Taxonomy" id="158383"/>
    <lineage>
        <taxon>Eukaryota</taxon>
        <taxon>Viridiplantae</taxon>
        <taxon>Streptophyta</taxon>
        <taxon>Embryophyta</taxon>
        <taxon>Tracheophyta</taxon>
        <taxon>Spermatophyta</taxon>
        <taxon>Magnoliopsida</taxon>
        <taxon>eudicotyledons</taxon>
        <taxon>Gunneridae</taxon>
        <taxon>Pentapetalae</taxon>
        <taxon>asterids</taxon>
        <taxon>lamiids</taxon>
        <taxon>Lamiales</taxon>
        <taxon>Oleaceae</taxon>
        <taxon>Oleeae</taxon>
        <taxon>Olea</taxon>
    </lineage>
</organism>
<gene>
    <name evidence="5" type="ORF">OLEA9_A031356</name>
</gene>
<sequence>MADFYTHFRFVIDSSNSNYHANGLAFFLAPVDSTIPGNSSGSGLGLAYFDAMANISGDPLLQSSLILTRMTGILMVQIVIFTGYMSNQKQKSRLDYKLDLRNYLPELVSFGFSAATGKCFEKNNVKSSEFNSSLEIVSNSSGPADPPTVTNINTNPGSAVNNEGKKDEDGISHWINCWSICFDPQFGSHRI</sequence>
<accession>A0A8S0U8U9</accession>
<dbReference type="Gene3D" id="2.60.120.200">
    <property type="match status" value="2"/>
</dbReference>
<keyword evidence="5" id="KW-0418">Kinase</keyword>
<dbReference type="GO" id="GO:0030246">
    <property type="term" value="F:carbohydrate binding"/>
    <property type="evidence" value="ECO:0007669"/>
    <property type="project" value="UniProtKB-KW"/>
</dbReference>
<reference evidence="5 6" key="1">
    <citation type="submission" date="2019-12" db="EMBL/GenBank/DDBJ databases">
        <authorList>
            <person name="Alioto T."/>
            <person name="Alioto T."/>
            <person name="Gomez Garrido J."/>
        </authorList>
    </citation>
    <scope>NUCLEOTIDE SEQUENCE [LARGE SCALE GENOMIC DNA]</scope>
</reference>
<keyword evidence="5" id="KW-0808">Transferase</keyword>
<keyword evidence="6" id="KW-1185">Reference proteome</keyword>
<dbReference type="Pfam" id="PF00139">
    <property type="entry name" value="Lectin_legB"/>
    <property type="match status" value="2"/>
</dbReference>
<keyword evidence="3" id="KW-1133">Transmembrane helix</keyword>
<name>A0A8S0U8U9_OLEEU</name>
<dbReference type="AlphaFoldDB" id="A0A8S0U8U9"/>
<evidence type="ECO:0000259" key="4">
    <source>
        <dbReference type="Pfam" id="PF00139"/>
    </source>
</evidence>
<dbReference type="PANTHER" id="PTHR32401">
    <property type="entry name" value="CONCANAVALIN A-LIKE LECTIN FAMILY PROTEIN"/>
    <property type="match status" value="1"/>
</dbReference>
<keyword evidence="5" id="KW-0675">Receptor</keyword>
<dbReference type="Gramene" id="OE9A031356T1">
    <property type="protein sequence ID" value="OE9A031356C1"/>
    <property type="gene ID" value="OE9A031356"/>
</dbReference>
<dbReference type="GO" id="GO:0016301">
    <property type="term" value="F:kinase activity"/>
    <property type="evidence" value="ECO:0007669"/>
    <property type="project" value="UniProtKB-KW"/>
</dbReference>
<comment type="caution">
    <text evidence="5">The sequence shown here is derived from an EMBL/GenBank/DDBJ whole genome shotgun (WGS) entry which is preliminary data.</text>
</comment>
<feature type="domain" description="Legume lectin" evidence="4">
    <location>
        <begin position="79"/>
        <end position="138"/>
    </location>
</feature>
<evidence type="ECO:0000313" key="6">
    <source>
        <dbReference type="Proteomes" id="UP000594638"/>
    </source>
</evidence>
<protein>
    <submittedName>
        <fullName evidence="5">L-type lectin-domain containing receptor kinase -like</fullName>
    </submittedName>
</protein>
<dbReference type="InterPro" id="IPR001220">
    <property type="entry name" value="Legume_lectin_dom"/>
</dbReference>